<dbReference type="GO" id="GO:0000027">
    <property type="term" value="P:ribosomal large subunit assembly"/>
    <property type="evidence" value="ECO:0007669"/>
    <property type="project" value="UniProtKB-UniRule"/>
</dbReference>
<dbReference type="HAMAP" id="MF_00382">
    <property type="entry name" value="Ribosomal_bL20"/>
    <property type="match status" value="1"/>
</dbReference>
<evidence type="ECO:0000256" key="6">
    <source>
        <dbReference type="ARBA" id="ARBA00035172"/>
    </source>
</evidence>
<keyword evidence="5 7" id="KW-0687">Ribonucleoprotein</keyword>
<dbReference type="InterPro" id="IPR005813">
    <property type="entry name" value="Ribosomal_bL20"/>
</dbReference>
<dbReference type="Gene3D" id="1.10.1900.20">
    <property type="entry name" value="Ribosomal protein L20"/>
    <property type="match status" value="1"/>
</dbReference>
<dbReference type="EMBL" id="CP036273">
    <property type="protein sequence ID" value="QDU19139.1"/>
    <property type="molecule type" value="Genomic_DNA"/>
</dbReference>
<dbReference type="RefSeq" id="WP_145234913.1">
    <property type="nucleotide sequence ID" value="NZ_CP036273.1"/>
</dbReference>
<sequence length="127" mass="14853">MVRARSKAPTARRKKRTRKLTKGFRLARHNLYRQAIVTLIRARAFSYRDRKVKKRDFRRLWIIRINAACRMRGLRYSEFIHGLQLAMVALDRKSLSEIAIHDPATFDQLVNIAREKLPKPQAAAAKA</sequence>
<dbReference type="GO" id="GO:0003735">
    <property type="term" value="F:structural constituent of ribosome"/>
    <property type="evidence" value="ECO:0007669"/>
    <property type="project" value="InterPro"/>
</dbReference>
<dbReference type="PANTHER" id="PTHR10986">
    <property type="entry name" value="39S RIBOSOMAL PROTEIN L20"/>
    <property type="match status" value="1"/>
</dbReference>
<evidence type="ECO:0000256" key="8">
    <source>
        <dbReference type="RuleBase" id="RU000560"/>
    </source>
</evidence>
<dbReference type="OrthoDB" id="9808966at2"/>
<dbReference type="FunFam" id="1.10.1900.20:FF:000001">
    <property type="entry name" value="50S ribosomal protein L20"/>
    <property type="match status" value="1"/>
</dbReference>
<comment type="similarity">
    <text evidence="1 7 8">Belongs to the bacterial ribosomal protein bL20 family.</text>
</comment>
<keyword evidence="10" id="KW-1185">Reference proteome</keyword>
<dbReference type="KEGG" id="uli:ETAA1_10430"/>
<comment type="function">
    <text evidence="7 8">Binds directly to 23S ribosomal RNA and is necessary for the in vitro assembly process of the 50S ribosomal subunit. It is not involved in the protein synthesizing functions of that subunit.</text>
</comment>
<dbReference type="GO" id="GO:0006412">
    <property type="term" value="P:translation"/>
    <property type="evidence" value="ECO:0007669"/>
    <property type="project" value="InterPro"/>
</dbReference>
<organism evidence="9 10">
    <name type="scientific">Urbifossiella limnaea</name>
    <dbReference type="NCBI Taxonomy" id="2528023"/>
    <lineage>
        <taxon>Bacteria</taxon>
        <taxon>Pseudomonadati</taxon>
        <taxon>Planctomycetota</taxon>
        <taxon>Planctomycetia</taxon>
        <taxon>Gemmatales</taxon>
        <taxon>Gemmataceae</taxon>
        <taxon>Urbifossiella</taxon>
    </lineage>
</organism>
<dbReference type="SUPFAM" id="SSF74731">
    <property type="entry name" value="Ribosomal protein L20"/>
    <property type="match status" value="1"/>
</dbReference>
<keyword evidence="4 7" id="KW-0689">Ribosomal protein</keyword>
<evidence type="ECO:0000256" key="5">
    <source>
        <dbReference type="ARBA" id="ARBA00023274"/>
    </source>
</evidence>
<evidence type="ECO:0000256" key="1">
    <source>
        <dbReference type="ARBA" id="ARBA00007698"/>
    </source>
</evidence>
<dbReference type="GO" id="GO:0005840">
    <property type="term" value="C:ribosome"/>
    <property type="evidence" value="ECO:0007669"/>
    <property type="project" value="UniProtKB-KW"/>
</dbReference>
<keyword evidence="3 7" id="KW-0694">RNA-binding</keyword>
<evidence type="ECO:0000256" key="3">
    <source>
        <dbReference type="ARBA" id="ARBA00022884"/>
    </source>
</evidence>
<dbReference type="Proteomes" id="UP000319576">
    <property type="component" value="Chromosome"/>
</dbReference>
<evidence type="ECO:0000313" key="10">
    <source>
        <dbReference type="Proteomes" id="UP000319576"/>
    </source>
</evidence>
<evidence type="ECO:0000256" key="7">
    <source>
        <dbReference type="HAMAP-Rule" id="MF_00382"/>
    </source>
</evidence>
<dbReference type="CDD" id="cd07026">
    <property type="entry name" value="Ribosomal_L20"/>
    <property type="match status" value="1"/>
</dbReference>
<proteinExistence type="inferred from homology"/>
<evidence type="ECO:0000313" key="9">
    <source>
        <dbReference type="EMBL" id="QDU19139.1"/>
    </source>
</evidence>
<dbReference type="Gene3D" id="6.10.160.10">
    <property type="match status" value="1"/>
</dbReference>
<name>A0A517XNQ6_9BACT</name>
<dbReference type="Pfam" id="PF00453">
    <property type="entry name" value="Ribosomal_L20"/>
    <property type="match status" value="1"/>
</dbReference>
<dbReference type="GO" id="GO:0019843">
    <property type="term" value="F:rRNA binding"/>
    <property type="evidence" value="ECO:0007669"/>
    <property type="project" value="UniProtKB-UniRule"/>
</dbReference>
<dbReference type="PRINTS" id="PR00062">
    <property type="entry name" value="RIBOSOMALL20"/>
</dbReference>
<dbReference type="AlphaFoldDB" id="A0A517XNQ6"/>
<protein>
    <recommendedName>
        <fullName evidence="6 7">Large ribosomal subunit protein bL20</fullName>
    </recommendedName>
</protein>
<reference evidence="9 10" key="1">
    <citation type="submission" date="2019-02" db="EMBL/GenBank/DDBJ databases">
        <title>Deep-cultivation of Planctomycetes and their phenomic and genomic characterization uncovers novel biology.</title>
        <authorList>
            <person name="Wiegand S."/>
            <person name="Jogler M."/>
            <person name="Boedeker C."/>
            <person name="Pinto D."/>
            <person name="Vollmers J."/>
            <person name="Rivas-Marin E."/>
            <person name="Kohn T."/>
            <person name="Peeters S.H."/>
            <person name="Heuer A."/>
            <person name="Rast P."/>
            <person name="Oberbeckmann S."/>
            <person name="Bunk B."/>
            <person name="Jeske O."/>
            <person name="Meyerdierks A."/>
            <person name="Storesund J.E."/>
            <person name="Kallscheuer N."/>
            <person name="Luecker S."/>
            <person name="Lage O.M."/>
            <person name="Pohl T."/>
            <person name="Merkel B.J."/>
            <person name="Hornburger P."/>
            <person name="Mueller R.-W."/>
            <person name="Bruemmer F."/>
            <person name="Labrenz M."/>
            <person name="Spormann A.M."/>
            <person name="Op den Camp H."/>
            <person name="Overmann J."/>
            <person name="Amann R."/>
            <person name="Jetten M.S.M."/>
            <person name="Mascher T."/>
            <person name="Medema M.H."/>
            <person name="Devos D.P."/>
            <person name="Kaster A.-K."/>
            <person name="Ovreas L."/>
            <person name="Rohde M."/>
            <person name="Galperin M.Y."/>
            <person name="Jogler C."/>
        </authorList>
    </citation>
    <scope>NUCLEOTIDE SEQUENCE [LARGE SCALE GENOMIC DNA]</scope>
    <source>
        <strain evidence="9 10">ETA_A1</strain>
    </source>
</reference>
<dbReference type="NCBIfam" id="TIGR01032">
    <property type="entry name" value="rplT_bact"/>
    <property type="match status" value="1"/>
</dbReference>
<gene>
    <name evidence="7 9" type="primary">rplT</name>
    <name evidence="9" type="ORF">ETAA1_10430</name>
</gene>
<evidence type="ECO:0000256" key="4">
    <source>
        <dbReference type="ARBA" id="ARBA00022980"/>
    </source>
</evidence>
<evidence type="ECO:0000256" key="2">
    <source>
        <dbReference type="ARBA" id="ARBA00022730"/>
    </source>
</evidence>
<dbReference type="InterPro" id="IPR035566">
    <property type="entry name" value="Ribosomal_protein_bL20_C"/>
</dbReference>
<dbReference type="InterPro" id="IPR049946">
    <property type="entry name" value="RIBOSOMAL_L20_CS"/>
</dbReference>
<accession>A0A517XNQ6</accession>
<dbReference type="GO" id="GO:1990904">
    <property type="term" value="C:ribonucleoprotein complex"/>
    <property type="evidence" value="ECO:0007669"/>
    <property type="project" value="UniProtKB-KW"/>
</dbReference>
<dbReference type="PROSITE" id="PS00937">
    <property type="entry name" value="RIBOSOMAL_L20"/>
    <property type="match status" value="1"/>
</dbReference>
<keyword evidence="2 7" id="KW-0699">rRNA-binding</keyword>